<evidence type="ECO:0000256" key="1">
    <source>
        <dbReference type="SAM" id="MobiDB-lite"/>
    </source>
</evidence>
<evidence type="ECO:0000313" key="3">
    <source>
        <dbReference type="Proteomes" id="UP001218218"/>
    </source>
</evidence>
<proteinExistence type="predicted"/>
<evidence type="ECO:0000313" key="2">
    <source>
        <dbReference type="EMBL" id="KAJ7362998.1"/>
    </source>
</evidence>
<dbReference type="Proteomes" id="UP001218218">
    <property type="component" value="Unassembled WGS sequence"/>
</dbReference>
<dbReference type="EMBL" id="JARIHO010000004">
    <property type="protein sequence ID" value="KAJ7362998.1"/>
    <property type="molecule type" value="Genomic_DNA"/>
</dbReference>
<name>A0AAD7F1I5_9AGAR</name>
<organism evidence="2 3">
    <name type="scientific">Mycena albidolilacea</name>
    <dbReference type="NCBI Taxonomy" id="1033008"/>
    <lineage>
        <taxon>Eukaryota</taxon>
        <taxon>Fungi</taxon>
        <taxon>Dikarya</taxon>
        <taxon>Basidiomycota</taxon>
        <taxon>Agaricomycotina</taxon>
        <taxon>Agaricomycetes</taxon>
        <taxon>Agaricomycetidae</taxon>
        <taxon>Agaricales</taxon>
        <taxon>Marasmiineae</taxon>
        <taxon>Mycenaceae</taxon>
        <taxon>Mycena</taxon>
    </lineage>
</organism>
<feature type="region of interest" description="Disordered" evidence="1">
    <location>
        <begin position="49"/>
        <end position="70"/>
    </location>
</feature>
<reference evidence="2" key="1">
    <citation type="submission" date="2023-03" db="EMBL/GenBank/DDBJ databases">
        <title>Massive genome expansion in bonnet fungi (Mycena s.s.) driven by repeated elements and novel gene families across ecological guilds.</title>
        <authorList>
            <consortium name="Lawrence Berkeley National Laboratory"/>
            <person name="Harder C.B."/>
            <person name="Miyauchi S."/>
            <person name="Viragh M."/>
            <person name="Kuo A."/>
            <person name="Thoen E."/>
            <person name="Andreopoulos B."/>
            <person name="Lu D."/>
            <person name="Skrede I."/>
            <person name="Drula E."/>
            <person name="Henrissat B."/>
            <person name="Morin E."/>
            <person name="Kohler A."/>
            <person name="Barry K."/>
            <person name="LaButti K."/>
            <person name="Morin E."/>
            <person name="Salamov A."/>
            <person name="Lipzen A."/>
            <person name="Mereny Z."/>
            <person name="Hegedus B."/>
            <person name="Baldrian P."/>
            <person name="Stursova M."/>
            <person name="Weitz H."/>
            <person name="Taylor A."/>
            <person name="Grigoriev I.V."/>
            <person name="Nagy L.G."/>
            <person name="Martin F."/>
            <person name="Kauserud H."/>
        </authorList>
    </citation>
    <scope>NUCLEOTIDE SEQUENCE</scope>
    <source>
        <strain evidence="2">CBHHK002</strain>
    </source>
</reference>
<keyword evidence="3" id="KW-1185">Reference proteome</keyword>
<comment type="caution">
    <text evidence="2">The sequence shown here is derived from an EMBL/GenBank/DDBJ whole genome shotgun (WGS) entry which is preliminary data.</text>
</comment>
<accession>A0AAD7F1I5</accession>
<protein>
    <submittedName>
        <fullName evidence="2">Uncharacterized protein</fullName>
    </submittedName>
</protein>
<sequence>MESGSADSTEENTDIDGVVQVCRVRGMGSNTEVLGAACVRITSRRVASQGGEEGCRRSRSRHRTKGEARVERKGDVHVEGIVHTCSEEVYVMEGDTETLEVTSAGSAGRRRGAVRRSWWTCVVRAERTRVRRESKGKVRKDVSNGLWVG</sequence>
<dbReference type="AlphaFoldDB" id="A0AAD7F1I5"/>
<gene>
    <name evidence="2" type="ORF">DFH08DRAFT_1025594</name>
</gene>